<protein>
    <submittedName>
        <fullName evidence="1">Uncharacterized protein</fullName>
    </submittedName>
</protein>
<feature type="non-terminal residue" evidence="1">
    <location>
        <position position="58"/>
    </location>
</feature>
<organism evidence="1 2">
    <name type="scientific">Araneus ventricosus</name>
    <name type="common">Orbweaver spider</name>
    <name type="synonym">Epeira ventricosa</name>
    <dbReference type="NCBI Taxonomy" id="182803"/>
    <lineage>
        <taxon>Eukaryota</taxon>
        <taxon>Metazoa</taxon>
        <taxon>Ecdysozoa</taxon>
        <taxon>Arthropoda</taxon>
        <taxon>Chelicerata</taxon>
        <taxon>Arachnida</taxon>
        <taxon>Araneae</taxon>
        <taxon>Araneomorphae</taxon>
        <taxon>Entelegynae</taxon>
        <taxon>Araneoidea</taxon>
        <taxon>Araneidae</taxon>
        <taxon>Araneus</taxon>
    </lineage>
</organism>
<reference evidence="1 2" key="1">
    <citation type="journal article" date="2019" name="Sci. Rep.">
        <title>Orb-weaving spider Araneus ventricosus genome elucidates the spidroin gene catalogue.</title>
        <authorList>
            <person name="Kono N."/>
            <person name="Nakamura H."/>
            <person name="Ohtoshi R."/>
            <person name="Moran D.A.P."/>
            <person name="Shinohara A."/>
            <person name="Yoshida Y."/>
            <person name="Fujiwara M."/>
            <person name="Mori M."/>
            <person name="Tomita M."/>
            <person name="Arakawa K."/>
        </authorList>
    </citation>
    <scope>NUCLEOTIDE SEQUENCE [LARGE SCALE GENOMIC DNA]</scope>
</reference>
<dbReference type="AlphaFoldDB" id="A0A4Y2XDQ6"/>
<comment type="caution">
    <text evidence="1">The sequence shown here is derived from an EMBL/GenBank/DDBJ whole genome shotgun (WGS) entry which is preliminary data.</text>
</comment>
<evidence type="ECO:0000313" key="2">
    <source>
        <dbReference type="Proteomes" id="UP000499080"/>
    </source>
</evidence>
<dbReference type="EMBL" id="BGPR01074316">
    <property type="protein sequence ID" value="GBO46547.1"/>
    <property type="molecule type" value="Genomic_DNA"/>
</dbReference>
<accession>A0A4Y2XDQ6</accession>
<evidence type="ECO:0000313" key="1">
    <source>
        <dbReference type="EMBL" id="GBO46547.1"/>
    </source>
</evidence>
<dbReference type="Proteomes" id="UP000499080">
    <property type="component" value="Unassembled WGS sequence"/>
</dbReference>
<name>A0A4Y2XDQ6_ARAVE</name>
<keyword evidence="2" id="KW-1185">Reference proteome</keyword>
<proteinExistence type="predicted"/>
<sequence length="58" mass="6324">MLSVSHYTHLHSGLDFSLHFGNMAGVTVTQASVMHGRRSYNVGGGVAYTCPFMCPHKK</sequence>
<dbReference type="OrthoDB" id="8337705at2759"/>
<gene>
    <name evidence="1" type="ORF">AVEN_221188_1</name>
</gene>